<keyword evidence="2" id="KW-0274">FAD</keyword>
<dbReference type="PANTHER" id="PTHR11552:SF217">
    <property type="entry name" value="GLUCOSE DEHYDROGENASE [FAD, QUINONE]"/>
    <property type="match status" value="1"/>
</dbReference>
<comment type="similarity">
    <text evidence="1 2">Belongs to the GMC oxidoreductase family.</text>
</comment>
<dbReference type="Pfam" id="PF00732">
    <property type="entry name" value="GMC_oxred_N"/>
    <property type="match status" value="1"/>
</dbReference>
<sequence>MNCGCIAPTYGPSLANTCGGGSFVVFMTLVNSFITNQCDISEVCQRVIPRSQPECEYDFVVIGGGSAGAVVASRLSEIPEWKVLLVEAGGDEPPGAQVPAMVVNFQDTPIDWAYQTESEPVACLGYPDEKCSWPRGKVLGGTSVLNGMMYMRGQPKDYDNWKEAGNEGWGYNDVFPYFLKSEDNLEIGTLIDRRYHARGGYMTVSRFPNQPEIANDILAAAWELGYPISNDLTGEQYSGFAIAQACV</sequence>
<dbReference type="PROSITE" id="PS00623">
    <property type="entry name" value="GMC_OXRED_1"/>
    <property type="match status" value="1"/>
</dbReference>
<dbReference type="InterPro" id="IPR036188">
    <property type="entry name" value="FAD/NAD-bd_sf"/>
</dbReference>
<dbReference type="Proteomes" id="UP000192223">
    <property type="component" value="Unplaced"/>
</dbReference>
<dbReference type="PANTHER" id="PTHR11552">
    <property type="entry name" value="GLUCOSE-METHANOL-CHOLINE GMC OXIDOREDUCTASE"/>
    <property type="match status" value="1"/>
</dbReference>
<feature type="domain" description="Glucose-methanol-choline oxidoreductase N-terminal" evidence="3">
    <location>
        <begin position="136"/>
        <end position="159"/>
    </location>
</feature>
<keyword evidence="2" id="KW-0285">Flavoprotein</keyword>
<dbReference type="GeneID" id="112906460"/>
<dbReference type="InterPro" id="IPR012132">
    <property type="entry name" value="GMC_OxRdtase"/>
</dbReference>
<feature type="non-terminal residue" evidence="5">
    <location>
        <position position="247"/>
    </location>
</feature>
<reference evidence="5" key="1">
    <citation type="submission" date="2025-08" db="UniProtKB">
        <authorList>
            <consortium name="RefSeq"/>
        </authorList>
    </citation>
    <scope>IDENTIFICATION</scope>
    <source>
        <tissue evidence="5">Entire body</tissue>
    </source>
</reference>
<evidence type="ECO:0000256" key="2">
    <source>
        <dbReference type="RuleBase" id="RU003968"/>
    </source>
</evidence>
<dbReference type="GO" id="GO:0050660">
    <property type="term" value="F:flavin adenine dinucleotide binding"/>
    <property type="evidence" value="ECO:0007669"/>
    <property type="project" value="InterPro"/>
</dbReference>
<dbReference type="GO" id="GO:0016614">
    <property type="term" value="F:oxidoreductase activity, acting on CH-OH group of donors"/>
    <property type="evidence" value="ECO:0007669"/>
    <property type="project" value="InterPro"/>
</dbReference>
<dbReference type="SUPFAM" id="SSF51905">
    <property type="entry name" value="FAD/NAD(P)-binding domain"/>
    <property type="match status" value="1"/>
</dbReference>
<evidence type="ECO:0000259" key="3">
    <source>
        <dbReference type="PROSITE" id="PS00623"/>
    </source>
</evidence>
<dbReference type="RefSeq" id="XP_025836404.1">
    <property type="nucleotide sequence ID" value="XM_025980619.1"/>
</dbReference>
<name>A0A7F5RK71_AGRPL</name>
<protein>
    <submittedName>
        <fullName evidence="5">Glucose dehydrogenase [FAD, quinone]-like</fullName>
    </submittedName>
</protein>
<accession>A0A7F5RK71</accession>
<organism evidence="4 5">
    <name type="scientific">Agrilus planipennis</name>
    <name type="common">Emerald ash borer</name>
    <name type="synonym">Agrilus marcopoli</name>
    <dbReference type="NCBI Taxonomy" id="224129"/>
    <lineage>
        <taxon>Eukaryota</taxon>
        <taxon>Metazoa</taxon>
        <taxon>Ecdysozoa</taxon>
        <taxon>Arthropoda</taxon>
        <taxon>Hexapoda</taxon>
        <taxon>Insecta</taxon>
        <taxon>Pterygota</taxon>
        <taxon>Neoptera</taxon>
        <taxon>Endopterygota</taxon>
        <taxon>Coleoptera</taxon>
        <taxon>Polyphaga</taxon>
        <taxon>Elateriformia</taxon>
        <taxon>Buprestoidea</taxon>
        <taxon>Buprestidae</taxon>
        <taxon>Agrilinae</taxon>
        <taxon>Agrilus</taxon>
    </lineage>
</organism>
<dbReference type="Gene3D" id="3.50.50.60">
    <property type="entry name" value="FAD/NAD(P)-binding domain"/>
    <property type="match status" value="1"/>
</dbReference>
<dbReference type="Gene3D" id="3.30.560.10">
    <property type="entry name" value="Glucose Oxidase, domain 3"/>
    <property type="match status" value="1"/>
</dbReference>
<evidence type="ECO:0000313" key="5">
    <source>
        <dbReference type="RefSeq" id="XP_025836404.1"/>
    </source>
</evidence>
<dbReference type="InterPro" id="IPR000172">
    <property type="entry name" value="GMC_OxRdtase_N"/>
</dbReference>
<gene>
    <name evidence="5" type="primary">LOC112906460</name>
</gene>
<dbReference type="KEGG" id="apln:112906460"/>
<evidence type="ECO:0000313" key="4">
    <source>
        <dbReference type="Proteomes" id="UP000192223"/>
    </source>
</evidence>
<dbReference type="InParanoid" id="A0A7F5RK71"/>
<evidence type="ECO:0000256" key="1">
    <source>
        <dbReference type="ARBA" id="ARBA00010790"/>
    </source>
</evidence>
<keyword evidence="4" id="KW-1185">Reference proteome</keyword>
<dbReference type="AlphaFoldDB" id="A0A7F5RK71"/>
<proteinExistence type="inferred from homology"/>
<dbReference type="OrthoDB" id="269227at2759"/>